<evidence type="ECO:0000313" key="3">
    <source>
        <dbReference type="EMBL" id="HIX52582.1"/>
    </source>
</evidence>
<accession>A0A9D2AWB2</accession>
<feature type="transmembrane region" description="Helical" evidence="2">
    <location>
        <begin position="390"/>
        <end position="409"/>
    </location>
</feature>
<dbReference type="EMBL" id="DXEU01000127">
    <property type="protein sequence ID" value="HIX52582.1"/>
    <property type="molecule type" value="Genomic_DNA"/>
</dbReference>
<organism evidence="3 4">
    <name type="scientific">Candidatus Lachnoclostridium stercoripullorum</name>
    <dbReference type="NCBI Taxonomy" id="2838635"/>
    <lineage>
        <taxon>Bacteria</taxon>
        <taxon>Bacillati</taxon>
        <taxon>Bacillota</taxon>
        <taxon>Clostridia</taxon>
        <taxon>Lachnospirales</taxon>
        <taxon>Lachnospiraceae</taxon>
    </lineage>
</organism>
<gene>
    <name evidence="3" type="ORF">IAA28_07240</name>
</gene>
<reference evidence="3" key="2">
    <citation type="submission" date="2021-04" db="EMBL/GenBank/DDBJ databases">
        <authorList>
            <person name="Gilroy R."/>
        </authorList>
    </citation>
    <scope>NUCLEOTIDE SEQUENCE</scope>
    <source>
        <strain evidence="3">ChiGjej4B4-12881</strain>
    </source>
</reference>
<feature type="compositionally biased region" description="Basic and acidic residues" evidence="1">
    <location>
        <begin position="348"/>
        <end position="360"/>
    </location>
</feature>
<feature type="region of interest" description="Disordered" evidence="1">
    <location>
        <begin position="338"/>
        <end position="363"/>
    </location>
</feature>
<evidence type="ECO:0000256" key="1">
    <source>
        <dbReference type="SAM" id="MobiDB-lite"/>
    </source>
</evidence>
<protein>
    <submittedName>
        <fullName evidence="3">Uncharacterized protein</fullName>
    </submittedName>
</protein>
<reference evidence="3" key="1">
    <citation type="journal article" date="2021" name="PeerJ">
        <title>Extensive microbial diversity within the chicken gut microbiome revealed by metagenomics and culture.</title>
        <authorList>
            <person name="Gilroy R."/>
            <person name="Ravi A."/>
            <person name="Getino M."/>
            <person name="Pursley I."/>
            <person name="Horton D.L."/>
            <person name="Alikhan N.F."/>
            <person name="Baker D."/>
            <person name="Gharbi K."/>
            <person name="Hall N."/>
            <person name="Watson M."/>
            <person name="Adriaenssens E.M."/>
            <person name="Foster-Nyarko E."/>
            <person name="Jarju S."/>
            <person name="Secka A."/>
            <person name="Antonio M."/>
            <person name="Oren A."/>
            <person name="Chaudhuri R.R."/>
            <person name="La Ragione R."/>
            <person name="Hildebrand F."/>
            <person name="Pallen M.J."/>
        </authorList>
    </citation>
    <scope>NUCLEOTIDE SEQUENCE</scope>
    <source>
        <strain evidence="3">ChiGjej4B4-12881</strain>
    </source>
</reference>
<evidence type="ECO:0000256" key="2">
    <source>
        <dbReference type="SAM" id="Phobius"/>
    </source>
</evidence>
<sequence length="426" mass="47193">MIRRLLGGLLAVILSISLPAVSYGAARVYSTEVENRIGTGDVRITLEEYELDALGREIPYQDGKRVVPGQRISKIVKIVNRAETAWIRAGVEYADAEGMTDDHLELEPGWVRRGAYFYWMQPVQRGEEICLFRNIRIPSEWDESRSEQSFSLTVTAQAIQADNFQPDFQGEDPWFGVPIEACGHGESEGSGEPGNQEFAIVFENGSEGFVRTGEDFFGNFSQLMPGDEVTDSVEIGNRYGRNIGIYFRTEIPDQEEKAMELLEKVELTIRNGGKEIYRGALGAEGLRDGVCLAENLAKGETVDLSYELRMPRELNNAWALREAGVRWIFRAEYDLPSGSSGGGSGDPGDSHETQLEREPGEIQVPAYIPEPVRQMVEGVLPKLGDVSRPGFWLVSLGCGIVLLLCACAVRKEKRKESGDGRDGKTS</sequence>
<evidence type="ECO:0000313" key="4">
    <source>
        <dbReference type="Proteomes" id="UP000886780"/>
    </source>
</evidence>
<keyword evidence="2" id="KW-0472">Membrane</keyword>
<keyword evidence="2" id="KW-0812">Transmembrane</keyword>
<comment type="caution">
    <text evidence="3">The sequence shown here is derived from an EMBL/GenBank/DDBJ whole genome shotgun (WGS) entry which is preliminary data.</text>
</comment>
<name>A0A9D2AWB2_9FIRM</name>
<dbReference type="AlphaFoldDB" id="A0A9D2AWB2"/>
<proteinExistence type="predicted"/>
<keyword evidence="2" id="KW-1133">Transmembrane helix</keyword>
<dbReference type="Proteomes" id="UP000886780">
    <property type="component" value="Unassembled WGS sequence"/>
</dbReference>